<dbReference type="Pfam" id="PF04898">
    <property type="entry name" value="Glu_syn_central"/>
    <property type="match status" value="1"/>
</dbReference>
<dbReference type="Gene3D" id="3.60.20.10">
    <property type="entry name" value="Glutamine Phosphoribosylpyrophosphate, subunit 1, domain 1"/>
    <property type="match status" value="1"/>
</dbReference>
<evidence type="ECO:0000256" key="4">
    <source>
        <dbReference type="ARBA" id="ARBA00022605"/>
    </source>
</evidence>
<evidence type="ECO:0000256" key="7">
    <source>
        <dbReference type="ARBA" id="ARBA00022723"/>
    </source>
</evidence>
<keyword evidence="4" id="KW-0028">Amino-acid biosynthesis</keyword>
<keyword evidence="17" id="KW-1185">Reference proteome</keyword>
<evidence type="ECO:0000256" key="10">
    <source>
        <dbReference type="ARBA" id="ARBA00023004"/>
    </source>
</evidence>
<evidence type="ECO:0000256" key="1">
    <source>
        <dbReference type="ARBA" id="ARBA00001917"/>
    </source>
</evidence>
<dbReference type="GO" id="GO:0051538">
    <property type="term" value="F:3 iron, 4 sulfur cluster binding"/>
    <property type="evidence" value="ECO:0007669"/>
    <property type="project" value="UniProtKB-KW"/>
</dbReference>
<keyword evidence="10" id="KW-0408">Iron</keyword>
<feature type="domain" description="Glutamine amidotransferase type-2" evidence="15">
    <location>
        <begin position="23"/>
        <end position="396"/>
    </location>
</feature>
<evidence type="ECO:0000256" key="2">
    <source>
        <dbReference type="ARBA" id="ARBA00001927"/>
    </source>
</evidence>
<reference evidence="16 17" key="1">
    <citation type="submission" date="2020-08" db="EMBL/GenBank/DDBJ databases">
        <title>Complete Genome Sequence of Effusibacillus dendaii Strain skT53, Isolated from Farmland soil.</title>
        <authorList>
            <person name="Konishi T."/>
            <person name="Kawasaki H."/>
        </authorList>
    </citation>
    <scope>NUCLEOTIDE SEQUENCE [LARGE SCALE GENOMIC DNA]</scope>
    <source>
        <strain evidence="17">skT53</strain>
    </source>
</reference>
<evidence type="ECO:0000256" key="3">
    <source>
        <dbReference type="ARBA" id="ARBA00009716"/>
    </source>
</evidence>
<comment type="similarity">
    <text evidence="3">Belongs to the glutamate synthase family.</text>
</comment>
<dbReference type="SUPFAM" id="SSF56235">
    <property type="entry name" value="N-terminal nucleophile aminohydrolases (Ntn hydrolases)"/>
    <property type="match status" value="1"/>
</dbReference>
<proteinExistence type="inferred from homology"/>
<dbReference type="GO" id="GO:0046872">
    <property type="term" value="F:metal ion binding"/>
    <property type="evidence" value="ECO:0007669"/>
    <property type="project" value="UniProtKB-KW"/>
</dbReference>
<evidence type="ECO:0000256" key="14">
    <source>
        <dbReference type="ARBA" id="ARBA00029440"/>
    </source>
</evidence>
<sequence>MFIQLGVLQMWKNRKVKEEHDACGIVSVIEKNGTPTHDNIQKTFDALIKMSHRAGFVDGEGDGCGIQIDIPRKLWAKNLMRNNLPATLSEQPGFAVGHFFLLKEEKAQKENWLPKLREFFQQAGFSVLVSTEANVNSDVLGPQGRHDEPLFVQLALHHDKLQGQELEKQLFQLQCQIEAEMPFHVVSLSSHIAIYKVRGSANILPLYYPDLQSKDCRSVISLGHNRYSTNTTTVFERVQPFSVLGHNGEINTIQKLREEAQMLGIQLVHGGSDSQDMNRTIEGMIHLYGISFFEAMEMIFPPIINEIKQFSNELQDMYMFFRSGWGPFAQGPAGIVSRYGDQCLYSVDALGLRPVWLVETDTSYYFSSEQGVVPVTEMVNDPKAIAPGEKVAVQIDRNAHSATIVPYSEMQQQVLHSAKQRYRFKGFRKTIGFGTPSLEGEFFLPTADPASDAETRDRLLAAFGWDTADLDLVEQQANTGLEPVRSLGFDGPLAALSRERQNIADFFKETVAVVTNPAIDREREIEHFSTRVVLGPRPSLQGHHQHVLRRLEIHTPLLVGGHRNGSPLSIDEYRPMAHELGTYLFEDLIREFNAGPHSIIAIDAVRKAEETVKDAVHRIERNAVEAVVAGAHLLVIDDRHVFRYDNGYVDPMLVVSAVHHALKEYPTASGAENLRRRTSIVLRSGALRNLHDISVAIGLGADAVNPYMMWETAGLVEPQESIKKLYQALHKGLEKVISTLGIHELRGYDRLFSSIGLKPEVQKVLQTVNFYGSEQAGFGWDQLQSDSEERSRIASGEETKKMAKTFHYFPRIWKLAGDVAAGNKPFSDLADKMVEMETNNPISLRHVLDLKNDPTSKVEPKDTDISIGEHSLPFLISSMSFGSQNETAYRAYAEAAYRLNMISLNGEGGEIKDLIGKYPNHRGMQIASGRFGVNIELTNSSNLLEIKIGQGAKPGEGGHLPSSKVTAKIAAARNAQPGTDLISPSNNHDIYSIEDLAQMIDELKTANPKARVSVKVPVVPNIGTIAVGIAKAGADIITLSGYDGGTGAARAHALKYVGLPVEIGVKLAHRELVESGLRNKVEIWADGGVKTGFDVMKLILLGANRVGFGTMAMVAIGCISCRACHKDTCPVGIATQMESIEEAKEKGLKMFKPREFDLAVEHLMGYFKGVGEHVRQLTAKLGVARLQDLVGQSDLLEQTRELDRLDLSDLLAPVQSQAPIRGAVPELRVSSVGVNSLTERLAMETVMEVAAGSDTVTRQAGTTLASDRVIGSYLSGSVTRGKKQGEISSFNKAKVNFDNGSVGGNGFAAYNTTGVHIRIQGGAQDGVGKTSLGGKVIVLKGKNKYGKFVDGSVGKGLAYGAQRGLFIVQGNADSRAGIRLSGADIVIGGQLQAPVEDSRGMIGSRANIKGFAFEYMTNGRAVVLGDPGPWICSGMTGGVIYLRVQPEMGLDENALRRRIAKGAKVALSKLDPQGKRDLEELIGNYVKELRRSGQEEEANQVEALLAHPEQHFMMVKPASAQTDQDIATE</sequence>
<accession>A0A7I8D5E6</accession>
<evidence type="ECO:0000256" key="6">
    <source>
        <dbReference type="ARBA" id="ARBA00022643"/>
    </source>
</evidence>
<dbReference type="InterPro" id="IPR002489">
    <property type="entry name" value="Glu_synth_asu_C"/>
</dbReference>
<dbReference type="InterPro" id="IPR050711">
    <property type="entry name" value="ET-N_metabolism_enzyme"/>
</dbReference>
<evidence type="ECO:0000256" key="13">
    <source>
        <dbReference type="ARBA" id="ARBA00023291"/>
    </source>
</evidence>
<dbReference type="InterPro" id="IPR013785">
    <property type="entry name" value="Aldolase_TIM"/>
</dbReference>
<evidence type="ECO:0000256" key="11">
    <source>
        <dbReference type="ARBA" id="ARBA00023014"/>
    </source>
</evidence>
<dbReference type="SUPFAM" id="SSF51395">
    <property type="entry name" value="FMN-linked oxidoreductases"/>
    <property type="match status" value="1"/>
</dbReference>
<gene>
    <name evidence="16" type="primary">gltS</name>
    <name evidence="16" type="ORF">skT53_03190</name>
</gene>
<comment type="cofactor">
    <cofactor evidence="1">
        <name>FMN</name>
        <dbReference type="ChEBI" id="CHEBI:58210"/>
    </cofactor>
</comment>
<dbReference type="InterPro" id="IPR029055">
    <property type="entry name" value="Ntn_hydrolases_N"/>
</dbReference>
<dbReference type="Pfam" id="PF01493">
    <property type="entry name" value="GXGXG"/>
    <property type="match status" value="1"/>
</dbReference>
<evidence type="ECO:0000256" key="8">
    <source>
        <dbReference type="ARBA" id="ARBA00022962"/>
    </source>
</evidence>
<dbReference type="GO" id="GO:0019676">
    <property type="term" value="P:ammonia assimilation cycle"/>
    <property type="evidence" value="ECO:0007669"/>
    <property type="project" value="TreeGrafter"/>
</dbReference>
<comment type="cofactor">
    <cofactor evidence="2">
        <name>[3Fe-4S] cluster</name>
        <dbReference type="ChEBI" id="CHEBI:21137"/>
    </cofactor>
</comment>
<dbReference type="Pfam" id="PF00310">
    <property type="entry name" value="GATase_2"/>
    <property type="match status" value="1"/>
</dbReference>
<keyword evidence="12" id="KW-0314">Glutamate biosynthesis</keyword>
<keyword evidence="13" id="KW-0003">3Fe-4S</keyword>
<comment type="pathway">
    <text evidence="14">Amino-acid biosynthesis.</text>
</comment>
<evidence type="ECO:0000313" key="17">
    <source>
        <dbReference type="Proteomes" id="UP000593802"/>
    </source>
</evidence>
<keyword evidence="6" id="KW-0288">FMN</keyword>
<dbReference type="CDD" id="cd02808">
    <property type="entry name" value="GltS_FMN"/>
    <property type="match status" value="1"/>
</dbReference>
<dbReference type="KEGG" id="eff:skT53_03190"/>
<dbReference type="GO" id="GO:0015930">
    <property type="term" value="F:glutamate synthase activity"/>
    <property type="evidence" value="ECO:0007669"/>
    <property type="project" value="InterPro"/>
</dbReference>
<dbReference type="InterPro" id="IPR006982">
    <property type="entry name" value="Glu_synth_centr_N"/>
</dbReference>
<name>A0A7I8D5E6_9BACL</name>
<keyword evidence="9" id="KW-0560">Oxidoreductase</keyword>
<keyword evidence="5" id="KW-0285">Flavoprotein</keyword>
<evidence type="ECO:0000256" key="12">
    <source>
        <dbReference type="ARBA" id="ARBA00023164"/>
    </source>
</evidence>
<dbReference type="SUPFAM" id="SSF69336">
    <property type="entry name" value="Alpha subunit of glutamate synthase, C-terminal domain"/>
    <property type="match status" value="1"/>
</dbReference>
<protein>
    <submittedName>
        <fullName evidence="16">Glutamate synthase</fullName>
    </submittedName>
</protein>
<evidence type="ECO:0000259" key="15">
    <source>
        <dbReference type="PROSITE" id="PS51278"/>
    </source>
</evidence>
<dbReference type="Proteomes" id="UP000593802">
    <property type="component" value="Chromosome"/>
</dbReference>
<dbReference type="Gene3D" id="2.160.20.60">
    <property type="entry name" value="Glutamate synthase, alpha subunit, C-terminal domain"/>
    <property type="match status" value="1"/>
</dbReference>
<organism evidence="16 17">
    <name type="scientific">Effusibacillus dendaii</name>
    <dbReference type="NCBI Taxonomy" id="2743772"/>
    <lineage>
        <taxon>Bacteria</taxon>
        <taxon>Bacillati</taxon>
        <taxon>Bacillota</taxon>
        <taxon>Bacilli</taxon>
        <taxon>Bacillales</taxon>
        <taxon>Alicyclobacillaceae</taxon>
        <taxon>Effusibacillus</taxon>
    </lineage>
</organism>
<dbReference type="PANTHER" id="PTHR11938:SF133">
    <property type="entry name" value="GLUTAMATE SYNTHASE (NADH)"/>
    <property type="match status" value="1"/>
</dbReference>
<keyword evidence="7" id="KW-0479">Metal-binding</keyword>
<dbReference type="InterPro" id="IPR036485">
    <property type="entry name" value="Glu_synth_asu_C_sf"/>
</dbReference>
<dbReference type="PANTHER" id="PTHR11938">
    <property type="entry name" value="FAD NADPH DEHYDROGENASE/OXIDOREDUCTASE"/>
    <property type="match status" value="1"/>
</dbReference>
<keyword evidence="8" id="KW-0315">Glutamine amidotransferase</keyword>
<evidence type="ECO:0000256" key="5">
    <source>
        <dbReference type="ARBA" id="ARBA00022630"/>
    </source>
</evidence>
<keyword evidence="11" id="KW-0411">Iron-sulfur</keyword>
<evidence type="ECO:0000313" key="16">
    <source>
        <dbReference type="EMBL" id="BCJ85334.1"/>
    </source>
</evidence>
<evidence type="ECO:0000256" key="9">
    <source>
        <dbReference type="ARBA" id="ARBA00023002"/>
    </source>
</evidence>
<dbReference type="Gene3D" id="3.20.20.70">
    <property type="entry name" value="Aldolase class I"/>
    <property type="match status" value="2"/>
</dbReference>
<dbReference type="InterPro" id="IPR002932">
    <property type="entry name" value="Glu_synthdom"/>
</dbReference>
<dbReference type="PROSITE" id="PS51278">
    <property type="entry name" value="GATASE_TYPE_2"/>
    <property type="match status" value="1"/>
</dbReference>
<dbReference type="EMBL" id="AP023366">
    <property type="protein sequence ID" value="BCJ85334.1"/>
    <property type="molecule type" value="Genomic_DNA"/>
</dbReference>
<dbReference type="InterPro" id="IPR017932">
    <property type="entry name" value="GATase_2_dom"/>
</dbReference>
<dbReference type="CDD" id="cd00504">
    <property type="entry name" value="GXGXG"/>
    <property type="match status" value="1"/>
</dbReference>
<dbReference type="GO" id="GO:0006537">
    <property type="term" value="P:glutamate biosynthetic process"/>
    <property type="evidence" value="ECO:0007669"/>
    <property type="project" value="UniProtKB-KW"/>
</dbReference>
<dbReference type="Pfam" id="PF01645">
    <property type="entry name" value="Glu_synthase"/>
    <property type="match status" value="1"/>
</dbReference>